<comment type="caution">
    <text evidence="2">The sequence shown here is derived from an EMBL/GenBank/DDBJ whole genome shotgun (WGS) entry which is preliminary data.</text>
</comment>
<feature type="compositionally biased region" description="Basic and acidic residues" evidence="1">
    <location>
        <begin position="47"/>
        <end position="57"/>
    </location>
</feature>
<evidence type="ECO:0000256" key="1">
    <source>
        <dbReference type="SAM" id="MobiDB-lite"/>
    </source>
</evidence>
<proteinExistence type="predicted"/>
<dbReference type="AlphaFoldDB" id="A0A4C1YM03"/>
<sequence length="145" mass="16538">MLRAHGLQTRLRKFFFTALEAVGGFARRASLKTEIGRPLLSVSGRSAPRDLSKETPRIKTHNHSFAPDTRPIGIAVSKIKRCAQKTESELVNKIYQHRSQGVGYKQIGHDRRARSSPRGILLEIYLEREKANRAKDYEAVEKRKE</sequence>
<protein>
    <submittedName>
        <fullName evidence="2">Uncharacterized protein</fullName>
    </submittedName>
</protein>
<reference evidence="2 3" key="1">
    <citation type="journal article" date="2019" name="Commun. Biol.">
        <title>The bagworm genome reveals a unique fibroin gene that provides high tensile strength.</title>
        <authorList>
            <person name="Kono N."/>
            <person name="Nakamura H."/>
            <person name="Ohtoshi R."/>
            <person name="Tomita M."/>
            <person name="Numata K."/>
            <person name="Arakawa K."/>
        </authorList>
    </citation>
    <scope>NUCLEOTIDE SEQUENCE [LARGE SCALE GENOMIC DNA]</scope>
</reference>
<keyword evidence="3" id="KW-1185">Reference proteome</keyword>
<name>A0A4C1YM03_EUMVA</name>
<feature type="region of interest" description="Disordered" evidence="1">
    <location>
        <begin position="43"/>
        <end position="69"/>
    </location>
</feature>
<dbReference type="EMBL" id="BGZK01001267">
    <property type="protein sequence ID" value="GBP75922.1"/>
    <property type="molecule type" value="Genomic_DNA"/>
</dbReference>
<gene>
    <name evidence="2" type="ORF">EVAR_61741_1</name>
</gene>
<organism evidence="2 3">
    <name type="scientific">Eumeta variegata</name>
    <name type="common">Bagworm moth</name>
    <name type="synonym">Eumeta japonica</name>
    <dbReference type="NCBI Taxonomy" id="151549"/>
    <lineage>
        <taxon>Eukaryota</taxon>
        <taxon>Metazoa</taxon>
        <taxon>Ecdysozoa</taxon>
        <taxon>Arthropoda</taxon>
        <taxon>Hexapoda</taxon>
        <taxon>Insecta</taxon>
        <taxon>Pterygota</taxon>
        <taxon>Neoptera</taxon>
        <taxon>Endopterygota</taxon>
        <taxon>Lepidoptera</taxon>
        <taxon>Glossata</taxon>
        <taxon>Ditrysia</taxon>
        <taxon>Tineoidea</taxon>
        <taxon>Psychidae</taxon>
        <taxon>Oiketicinae</taxon>
        <taxon>Eumeta</taxon>
    </lineage>
</organism>
<accession>A0A4C1YM03</accession>
<evidence type="ECO:0000313" key="3">
    <source>
        <dbReference type="Proteomes" id="UP000299102"/>
    </source>
</evidence>
<dbReference type="Proteomes" id="UP000299102">
    <property type="component" value="Unassembled WGS sequence"/>
</dbReference>
<evidence type="ECO:0000313" key="2">
    <source>
        <dbReference type="EMBL" id="GBP75922.1"/>
    </source>
</evidence>